<dbReference type="InterPro" id="IPR001138">
    <property type="entry name" value="Zn2Cys6_DnaBD"/>
</dbReference>
<dbReference type="PROSITE" id="PS00463">
    <property type="entry name" value="ZN2_CY6_FUNGAL_1"/>
    <property type="match status" value="1"/>
</dbReference>
<dbReference type="GO" id="GO:0000976">
    <property type="term" value="F:transcription cis-regulatory region binding"/>
    <property type="evidence" value="ECO:0007669"/>
    <property type="project" value="TreeGrafter"/>
</dbReference>
<dbReference type="GO" id="GO:0000981">
    <property type="term" value="F:DNA-binding transcription factor activity, RNA polymerase II-specific"/>
    <property type="evidence" value="ECO:0007669"/>
    <property type="project" value="InterPro"/>
</dbReference>
<dbReference type="CDD" id="cd00067">
    <property type="entry name" value="GAL4"/>
    <property type="match status" value="1"/>
</dbReference>
<evidence type="ECO:0000256" key="2">
    <source>
        <dbReference type="ARBA" id="ARBA00023242"/>
    </source>
</evidence>
<dbReference type="Pfam" id="PF11951">
    <property type="entry name" value="Fungal_trans_2"/>
    <property type="match status" value="1"/>
</dbReference>
<dbReference type="AlphaFoldDB" id="A0A9N9U227"/>
<dbReference type="PROSITE" id="PS50048">
    <property type="entry name" value="ZN2_CY6_FUNGAL_2"/>
    <property type="match status" value="1"/>
</dbReference>
<dbReference type="GO" id="GO:0005634">
    <property type="term" value="C:nucleus"/>
    <property type="evidence" value="ECO:0007669"/>
    <property type="project" value="UniProtKB-SubCell"/>
</dbReference>
<dbReference type="PANTHER" id="PTHR37534">
    <property type="entry name" value="TRANSCRIPTIONAL ACTIVATOR PROTEIN UGA3"/>
    <property type="match status" value="1"/>
</dbReference>
<evidence type="ECO:0000313" key="5">
    <source>
        <dbReference type="Proteomes" id="UP000754883"/>
    </source>
</evidence>
<dbReference type="OrthoDB" id="5135529at2759"/>
<dbReference type="InterPro" id="IPR021858">
    <property type="entry name" value="Fun_TF"/>
</dbReference>
<reference evidence="4" key="1">
    <citation type="submission" date="2021-10" db="EMBL/GenBank/DDBJ databases">
        <authorList>
            <person name="Piombo E."/>
        </authorList>
    </citation>
    <scope>NUCLEOTIDE SEQUENCE</scope>
</reference>
<comment type="caution">
    <text evidence="4">The sequence shown here is derived from an EMBL/GenBank/DDBJ whole genome shotgun (WGS) entry which is preliminary data.</text>
</comment>
<organism evidence="4 5">
    <name type="scientific">Clonostachys byssicola</name>
    <dbReference type="NCBI Taxonomy" id="160290"/>
    <lineage>
        <taxon>Eukaryota</taxon>
        <taxon>Fungi</taxon>
        <taxon>Dikarya</taxon>
        <taxon>Ascomycota</taxon>
        <taxon>Pezizomycotina</taxon>
        <taxon>Sordariomycetes</taxon>
        <taxon>Hypocreomycetidae</taxon>
        <taxon>Hypocreales</taxon>
        <taxon>Bionectriaceae</taxon>
        <taxon>Clonostachys</taxon>
    </lineage>
</organism>
<protein>
    <recommendedName>
        <fullName evidence="3">Zn(2)-C6 fungal-type domain-containing protein</fullName>
    </recommendedName>
</protein>
<name>A0A9N9U227_9HYPO</name>
<gene>
    <name evidence="4" type="ORF">CBYS24578_00011744</name>
</gene>
<dbReference type="PANTHER" id="PTHR37534:SF7">
    <property type="entry name" value="TRANSCRIPTIONAL ACTIVATOR PROTEIN UGA3"/>
    <property type="match status" value="1"/>
</dbReference>
<dbReference type="GO" id="GO:0045944">
    <property type="term" value="P:positive regulation of transcription by RNA polymerase II"/>
    <property type="evidence" value="ECO:0007669"/>
    <property type="project" value="TreeGrafter"/>
</dbReference>
<feature type="domain" description="Zn(2)-C6 fungal-type" evidence="3">
    <location>
        <begin position="21"/>
        <end position="49"/>
    </location>
</feature>
<dbReference type="GO" id="GO:0008270">
    <property type="term" value="F:zinc ion binding"/>
    <property type="evidence" value="ECO:0007669"/>
    <property type="project" value="InterPro"/>
</dbReference>
<sequence>MPTSGAPPTYQYRKHSKSFTGCWTCRGRKVKCDELRPKCSQCTQKGLACGGYDVRLQWITPETGDGSEAPNPQLIPITSSHRSRITMGSPLPRLSFEKIDNIILTLDSFNPKDLRNTEKNNDRSKFLKCFGVFGAVDDHSSVSLVMPSTSSAQPTSNNIDVIPSPNNSSDLDTLPTTDNVQFSPPQDIDNSLPLTTFLDNQIFGVPDPHYDDISLGEADLGWLFDTQNPDSLSQDLDVQCKTNWLFGSPSWHEPFEPIPRSPPVSNGISQQERFLMYHYTSKIVNLFVVLENVKSPWQTIHIPRALQSAGELVVMGYSPPSKNALRNALLSISAFALSNEHKNQGRLDDGQKWAGVATGFRGIAIKHLKEAVQTGFFNGSRPRYKECLATMLSMISINVMSGDTETCAMHLDGAYRLINQARSWKKKYSSKAQALHRIYFFLRTVYESTRMKPTTAQNSNSDSPMLDWGTSAEAISGVLPEDGPTSEGRSPSDQYSNDMCTYAHIYGVPHSLLILLNRTVEVVRMVMEERERTGVRGLSPDLAGRCDEMELGIVEWLADPINDPASPGRVTPTNSIIMEHMTRAFHNAIIIYFAQHVRLLKHQYLQPFIIKVIDSIEIIERIKAEAHIFAAPLYWPAFIAASEAFEPALQERFQKWYRDVEIYGIGCIRTGTQVLSDVWDKGPCPGATLTSIWRMALERRGDILLLS</sequence>
<dbReference type="Pfam" id="PF00172">
    <property type="entry name" value="Zn_clus"/>
    <property type="match status" value="1"/>
</dbReference>
<accession>A0A9N9U227</accession>
<dbReference type="Proteomes" id="UP000754883">
    <property type="component" value="Unassembled WGS sequence"/>
</dbReference>
<keyword evidence="2" id="KW-0539">Nucleus</keyword>
<evidence type="ECO:0000313" key="4">
    <source>
        <dbReference type="EMBL" id="CAG9974232.1"/>
    </source>
</evidence>
<dbReference type="SMART" id="SM00066">
    <property type="entry name" value="GAL4"/>
    <property type="match status" value="1"/>
</dbReference>
<dbReference type="SUPFAM" id="SSF57701">
    <property type="entry name" value="Zn2/Cys6 DNA-binding domain"/>
    <property type="match status" value="1"/>
</dbReference>
<proteinExistence type="predicted"/>
<dbReference type="InterPro" id="IPR036864">
    <property type="entry name" value="Zn2-C6_fun-type_DNA-bd_sf"/>
</dbReference>
<evidence type="ECO:0000259" key="3">
    <source>
        <dbReference type="PROSITE" id="PS50048"/>
    </source>
</evidence>
<comment type="subcellular location">
    <subcellularLocation>
        <location evidence="1">Nucleus</location>
    </subcellularLocation>
</comment>
<keyword evidence="5" id="KW-1185">Reference proteome</keyword>
<dbReference type="Gene3D" id="4.10.240.10">
    <property type="entry name" value="Zn(2)-C6 fungal-type DNA-binding domain"/>
    <property type="match status" value="1"/>
</dbReference>
<evidence type="ECO:0000256" key="1">
    <source>
        <dbReference type="ARBA" id="ARBA00004123"/>
    </source>
</evidence>
<dbReference type="EMBL" id="CABFNO020001247">
    <property type="protein sequence ID" value="CAG9974232.1"/>
    <property type="molecule type" value="Genomic_DNA"/>
</dbReference>